<name>A0ABR0MLM6_GOSAR</name>
<dbReference type="Gene3D" id="3.40.390.10">
    <property type="entry name" value="Collagenase (Catalytic Domain)"/>
    <property type="match status" value="1"/>
</dbReference>
<evidence type="ECO:0000256" key="2">
    <source>
        <dbReference type="ARBA" id="ARBA00022723"/>
    </source>
</evidence>
<evidence type="ECO:0000313" key="6">
    <source>
        <dbReference type="EMBL" id="KAK5774899.1"/>
    </source>
</evidence>
<gene>
    <name evidence="6" type="ORF">PVK06_042761</name>
</gene>
<evidence type="ECO:0000313" key="7">
    <source>
        <dbReference type="Proteomes" id="UP001358586"/>
    </source>
</evidence>
<feature type="domain" description="Peptidase metallopeptidase" evidence="5">
    <location>
        <begin position="88"/>
        <end position="246"/>
    </location>
</feature>
<sequence length="246" mass="27497">MPSLNSRVAIQERHDRVCLSSNTTLATSNFNLNVTGQLDNQTLQQIIKPRCGNADIMNGTTFMNSGKSSSFHTTVHFHMTGHYSFFPSTPRWPANMRDLTYGFLPENELTDEIKVVFTSAFQKWSAVTPLTFSEMDSFLTADVKISFYSGDHRDEEPFDGVLGILAHAFSPPSRRFHLDADENWIVSGDVMRSAVLSAVDLKTVAIHEIGHLLGLGHSSVEDAIMYPTITSRTRKVELANDDIERI</sequence>
<protein>
    <recommendedName>
        <fullName evidence="5">Peptidase metallopeptidase domain-containing protein</fullName>
    </recommendedName>
</protein>
<dbReference type="EMBL" id="JARKNE010000012">
    <property type="protein sequence ID" value="KAK5774899.1"/>
    <property type="molecule type" value="Genomic_DNA"/>
</dbReference>
<dbReference type="CDD" id="cd04278">
    <property type="entry name" value="ZnMc_MMP"/>
    <property type="match status" value="1"/>
</dbReference>
<keyword evidence="4" id="KW-0862">Zinc</keyword>
<dbReference type="PANTHER" id="PTHR10201">
    <property type="entry name" value="MATRIX METALLOPROTEINASE"/>
    <property type="match status" value="1"/>
</dbReference>
<dbReference type="InterPro" id="IPR001818">
    <property type="entry name" value="Pept_M10_metallopeptidase"/>
</dbReference>
<evidence type="ECO:0000256" key="3">
    <source>
        <dbReference type="ARBA" id="ARBA00022801"/>
    </source>
</evidence>
<organism evidence="6 7">
    <name type="scientific">Gossypium arboreum</name>
    <name type="common">Tree cotton</name>
    <name type="synonym">Gossypium nanking</name>
    <dbReference type="NCBI Taxonomy" id="29729"/>
    <lineage>
        <taxon>Eukaryota</taxon>
        <taxon>Viridiplantae</taxon>
        <taxon>Streptophyta</taxon>
        <taxon>Embryophyta</taxon>
        <taxon>Tracheophyta</taxon>
        <taxon>Spermatophyta</taxon>
        <taxon>Magnoliopsida</taxon>
        <taxon>eudicotyledons</taxon>
        <taxon>Gunneridae</taxon>
        <taxon>Pentapetalae</taxon>
        <taxon>rosids</taxon>
        <taxon>malvids</taxon>
        <taxon>Malvales</taxon>
        <taxon>Malvaceae</taxon>
        <taxon>Malvoideae</taxon>
        <taxon>Gossypium</taxon>
    </lineage>
</organism>
<dbReference type="SUPFAM" id="SSF55486">
    <property type="entry name" value="Metalloproteases ('zincins'), catalytic domain"/>
    <property type="match status" value="1"/>
</dbReference>
<dbReference type="Pfam" id="PF00413">
    <property type="entry name" value="Peptidase_M10"/>
    <property type="match status" value="1"/>
</dbReference>
<dbReference type="Proteomes" id="UP001358586">
    <property type="component" value="Chromosome 12"/>
</dbReference>
<evidence type="ECO:0000256" key="4">
    <source>
        <dbReference type="ARBA" id="ARBA00022833"/>
    </source>
</evidence>
<dbReference type="InterPro" id="IPR024079">
    <property type="entry name" value="MetalloPept_cat_dom_sf"/>
</dbReference>
<dbReference type="PRINTS" id="PR00138">
    <property type="entry name" value="MATRIXIN"/>
</dbReference>
<proteinExistence type="predicted"/>
<reference evidence="6 7" key="1">
    <citation type="submission" date="2023-03" db="EMBL/GenBank/DDBJ databases">
        <title>WGS of Gossypium arboreum.</title>
        <authorList>
            <person name="Yu D."/>
        </authorList>
    </citation>
    <scope>NUCLEOTIDE SEQUENCE [LARGE SCALE GENOMIC DNA]</scope>
    <source>
        <tissue evidence="6">Leaf</tissue>
    </source>
</reference>
<accession>A0ABR0MLM6</accession>
<evidence type="ECO:0000256" key="1">
    <source>
        <dbReference type="ARBA" id="ARBA00022670"/>
    </source>
</evidence>
<evidence type="ECO:0000259" key="5">
    <source>
        <dbReference type="SMART" id="SM00235"/>
    </source>
</evidence>
<dbReference type="InterPro" id="IPR021190">
    <property type="entry name" value="Pept_M10A"/>
</dbReference>
<keyword evidence="7" id="KW-1185">Reference proteome</keyword>
<keyword evidence="1" id="KW-0645">Protease</keyword>
<dbReference type="SMART" id="SM00235">
    <property type="entry name" value="ZnMc"/>
    <property type="match status" value="1"/>
</dbReference>
<dbReference type="PANTHER" id="PTHR10201:SF272">
    <property type="entry name" value="METALLOENDOPROTEINASE 5-MMP"/>
    <property type="match status" value="1"/>
</dbReference>
<keyword evidence="3" id="KW-0378">Hydrolase</keyword>
<dbReference type="InterPro" id="IPR006026">
    <property type="entry name" value="Peptidase_Metallo"/>
</dbReference>
<comment type="caution">
    <text evidence="6">The sequence shown here is derived from an EMBL/GenBank/DDBJ whole genome shotgun (WGS) entry which is preliminary data.</text>
</comment>
<keyword evidence="2" id="KW-0479">Metal-binding</keyword>
<dbReference type="InterPro" id="IPR033739">
    <property type="entry name" value="M10A_MMP"/>
</dbReference>